<comment type="caution">
    <text evidence="2">The sequence shown here is derived from an EMBL/GenBank/DDBJ whole genome shotgun (WGS) entry which is preliminary data.</text>
</comment>
<dbReference type="Gene3D" id="3.40.30.10">
    <property type="entry name" value="Glutaredoxin"/>
    <property type="match status" value="1"/>
</dbReference>
<dbReference type="NCBIfam" id="TIGR02174">
    <property type="entry name" value="CXXU_selWTH"/>
    <property type="match status" value="1"/>
</dbReference>
<dbReference type="SUPFAM" id="SSF52833">
    <property type="entry name" value="Thioredoxin-like"/>
    <property type="match status" value="1"/>
</dbReference>
<organism evidence="2 3">
    <name type="scientific">Cerasicoccus arenae</name>
    <dbReference type="NCBI Taxonomy" id="424488"/>
    <lineage>
        <taxon>Bacteria</taxon>
        <taxon>Pseudomonadati</taxon>
        <taxon>Verrucomicrobiota</taxon>
        <taxon>Opitutia</taxon>
        <taxon>Puniceicoccales</taxon>
        <taxon>Cerasicoccaceae</taxon>
        <taxon>Cerasicoccus</taxon>
    </lineage>
</organism>
<proteinExistence type="predicted"/>
<dbReference type="Proteomes" id="UP000642829">
    <property type="component" value="Unassembled WGS sequence"/>
</dbReference>
<dbReference type="PANTHER" id="PTHR36417:SF2">
    <property type="entry name" value="SELENOPROTEIN DOMAIN PROTEIN (AFU_ORTHOLOGUE AFUA_1G05220)"/>
    <property type="match status" value="1"/>
</dbReference>
<dbReference type="InterPro" id="IPR011893">
    <property type="entry name" value="Selenoprotein_Rdx-typ"/>
</dbReference>
<dbReference type="AlphaFoldDB" id="A0A8J3DDX8"/>
<name>A0A8J3DDX8_9BACT</name>
<evidence type="ECO:0000313" key="3">
    <source>
        <dbReference type="Proteomes" id="UP000642829"/>
    </source>
</evidence>
<evidence type="ECO:0000313" key="2">
    <source>
        <dbReference type="EMBL" id="GHC12404.1"/>
    </source>
</evidence>
<dbReference type="InterPro" id="IPR036249">
    <property type="entry name" value="Thioredoxin-like_sf"/>
</dbReference>
<protein>
    <recommendedName>
        <fullName evidence="4">Selenoprotein W-related protein</fullName>
    </recommendedName>
</protein>
<evidence type="ECO:0000256" key="1">
    <source>
        <dbReference type="ARBA" id="ARBA00023284"/>
    </source>
</evidence>
<reference evidence="2" key="2">
    <citation type="submission" date="2020-09" db="EMBL/GenBank/DDBJ databases">
        <authorList>
            <person name="Sun Q."/>
            <person name="Kim S."/>
        </authorList>
    </citation>
    <scope>NUCLEOTIDE SEQUENCE</scope>
    <source>
        <strain evidence="2">KCTC 12870</strain>
    </source>
</reference>
<dbReference type="PANTHER" id="PTHR36417">
    <property type="entry name" value="SELENOPROTEIN DOMAIN PROTEIN (AFU_ORTHOLOGUE AFUA_1G05220)"/>
    <property type="match status" value="1"/>
</dbReference>
<gene>
    <name evidence="2" type="ORF">GCM10007047_32250</name>
</gene>
<keyword evidence="1" id="KW-0676">Redox-active center</keyword>
<keyword evidence="3" id="KW-1185">Reference proteome</keyword>
<sequence length="75" mass="8862">MSQELLSTFQDDLASVTLEPAEESGRFEILYNEELVWERRRDGGFPDVKELKQRVRDLLDPERDLGHLDRKKEES</sequence>
<dbReference type="EMBL" id="BMXG01000028">
    <property type="protein sequence ID" value="GHC12404.1"/>
    <property type="molecule type" value="Genomic_DNA"/>
</dbReference>
<accession>A0A8J3DDX8</accession>
<evidence type="ECO:0008006" key="4">
    <source>
        <dbReference type="Google" id="ProtNLM"/>
    </source>
</evidence>
<dbReference type="Pfam" id="PF10262">
    <property type="entry name" value="Rdx"/>
    <property type="match status" value="1"/>
</dbReference>
<reference evidence="2" key="1">
    <citation type="journal article" date="2014" name="Int. J. Syst. Evol. Microbiol.">
        <title>Complete genome sequence of Corynebacterium casei LMG S-19264T (=DSM 44701T), isolated from a smear-ripened cheese.</title>
        <authorList>
            <consortium name="US DOE Joint Genome Institute (JGI-PGF)"/>
            <person name="Walter F."/>
            <person name="Albersmeier A."/>
            <person name="Kalinowski J."/>
            <person name="Ruckert C."/>
        </authorList>
    </citation>
    <scope>NUCLEOTIDE SEQUENCE</scope>
    <source>
        <strain evidence="2">KCTC 12870</strain>
    </source>
</reference>